<dbReference type="InterPro" id="IPR000086">
    <property type="entry name" value="NUDIX_hydrolase_dom"/>
</dbReference>
<dbReference type="RefSeq" id="WP_188784592.1">
    <property type="nucleotide sequence ID" value="NZ_BMNI01000007.1"/>
</dbReference>
<dbReference type="InterPro" id="IPR015797">
    <property type="entry name" value="NUDIX_hydrolase-like_dom_sf"/>
</dbReference>
<gene>
    <name evidence="4" type="ORF">GCM10011584_27700</name>
</gene>
<reference evidence="5" key="1">
    <citation type="journal article" date="2019" name="Int. J. Syst. Evol. Microbiol.">
        <title>The Global Catalogue of Microorganisms (GCM) 10K type strain sequencing project: providing services to taxonomists for standard genome sequencing and annotation.</title>
        <authorList>
            <consortium name="The Broad Institute Genomics Platform"/>
            <consortium name="The Broad Institute Genome Sequencing Center for Infectious Disease"/>
            <person name="Wu L."/>
            <person name="Ma J."/>
        </authorList>
    </citation>
    <scope>NUCLEOTIDE SEQUENCE [LARGE SCALE GENOMIC DNA]</scope>
    <source>
        <strain evidence="5">CGMCC 4.7371</strain>
    </source>
</reference>
<dbReference type="GO" id="GO:0016787">
    <property type="term" value="F:hydrolase activity"/>
    <property type="evidence" value="ECO:0007669"/>
    <property type="project" value="UniProtKB-KW"/>
</dbReference>
<evidence type="ECO:0000256" key="2">
    <source>
        <dbReference type="ARBA" id="ARBA00022801"/>
    </source>
</evidence>
<dbReference type="PROSITE" id="PS51462">
    <property type="entry name" value="NUDIX"/>
    <property type="match status" value="1"/>
</dbReference>
<keyword evidence="5" id="KW-1185">Reference proteome</keyword>
<name>A0ABQ2NCJ7_9ACTN</name>
<comment type="caution">
    <text evidence="4">The sequence shown here is derived from an EMBL/GenBank/DDBJ whole genome shotgun (WGS) entry which is preliminary data.</text>
</comment>
<proteinExistence type="predicted"/>
<protein>
    <submittedName>
        <fullName evidence="4">NUDIX hydrolase</fullName>
    </submittedName>
</protein>
<dbReference type="SUPFAM" id="SSF55811">
    <property type="entry name" value="Nudix"/>
    <property type="match status" value="1"/>
</dbReference>
<dbReference type="Pfam" id="PF00293">
    <property type="entry name" value="NUDIX"/>
    <property type="match status" value="1"/>
</dbReference>
<keyword evidence="2 4" id="KW-0378">Hydrolase</keyword>
<dbReference type="PANTHER" id="PTHR11839">
    <property type="entry name" value="UDP/ADP-SUGAR PYROPHOSPHATASE"/>
    <property type="match status" value="1"/>
</dbReference>
<organism evidence="4 5">
    <name type="scientific">Nocardioides phosphati</name>
    <dbReference type="NCBI Taxonomy" id="1867775"/>
    <lineage>
        <taxon>Bacteria</taxon>
        <taxon>Bacillati</taxon>
        <taxon>Actinomycetota</taxon>
        <taxon>Actinomycetes</taxon>
        <taxon>Propionibacteriales</taxon>
        <taxon>Nocardioidaceae</taxon>
        <taxon>Nocardioides</taxon>
    </lineage>
</organism>
<accession>A0ABQ2NCJ7</accession>
<evidence type="ECO:0000313" key="4">
    <source>
        <dbReference type="EMBL" id="GGO92088.1"/>
    </source>
</evidence>
<feature type="domain" description="Nudix hydrolase" evidence="3">
    <location>
        <begin position="51"/>
        <end position="185"/>
    </location>
</feature>
<dbReference type="Gene3D" id="3.90.79.10">
    <property type="entry name" value="Nucleoside Triphosphate Pyrophosphohydrolase"/>
    <property type="match status" value="1"/>
</dbReference>
<sequence length="195" mass="21149">MPIADRPESWPVGSSEDLHRDGWVVALRSDQVRLPGADGNGKGAPFRRLVVEHPGAAIVLAIDEDGRVPCLQQYRHPAQISFVELPAGLCDEPGEDALEVAKRELREEVELAADEWVHLASVWASPGISAEQHHLYLARGLTPASRGDFALHAEEAEMEVFRAPFDELYAAVLDGRIADAPIALALLLARAKGLA</sequence>
<evidence type="ECO:0000256" key="1">
    <source>
        <dbReference type="ARBA" id="ARBA00001946"/>
    </source>
</evidence>
<evidence type="ECO:0000313" key="5">
    <source>
        <dbReference type="Proteomes" id="UP000655410"/>
    </source>
</evidence>
<dbReference type="PANTHER" id="PTHR11839:SF18">
    <property type="entry name" value="NUDIX HYDROLASE DOMAIN-CONTAINING PROTEIN"/>
    <property type="match status" value="1"/>
</dbReference>
<comment type="cofactor">
    <cofactor evidence="1">
        <name>Mg(2+)</name>
        <dbReference type="ChEBI" id="CHEBI:18420"/>
    </cofactor>
</comment>
<dbReference type="Proteomes" id="UP000655410">
    <property type="component" value="Unassembled WGS sequence"/>
</dbReference>
<evidence type="ECO:0000259" key="3">
    <source>
        <dbReference type="PROSITE" id="PS51462"/>
    </source>
</evidence>
<dbReference type="EMBL" id="BMNI01000007">
    <property type="protein sequence ID" value="GGO92088.1"/>
    <property type="molecule type" value="Genomic_DNA"/>
</dbReference>